<protein>
    <recommendedName>
        <fullName evidence="3">Ig-like domain-containing protein</fullName>
    </recommendedName>
</protein>
<keyword evidence="2" id="KW-1185">Reference proteome</keyword>
<dbReference type="AlphaFoldDB" id="A0AAV5SC34"/>
<sequence length="355" mass="40141">HPSTNARIVRSLSQTNVSSISSPYNMMRLLLSLILLLPLIYSEITFSVEEPSLHPKGLHRHHHKHRHGRDHPVSVLDLPTKPERFSLNCPHVADADNKDVHIEVTWMLDDTVLLKIRDGEQIVHFNRSSFRKKSFDGKNVVRVELFGGRYMFNYDELTGDFMMEINEVQSFDDFGIWQCHITRRRGTENISDSTRKTIVAPPGASERRAAAAAAKEKIRHHATTAGYRIPDGSGSQHAYPKARIDYGSDGEEYQTRTTQKFSAFTRPDGNSVQISRDIVDNRRQTVVFARPGTKDYRQHSIDYELSMADEDENDDFRYEGYSKRARAAAIGANDASAGAPSVLLAVTVAVLLHRL</sequence>
<dbReference type="Proteomes" id="UP001432027">
    <property type="component" value="Unassembled WGS sequence"/>
</dbReference>
<accession>A0AAV5SC34</accession>
<proteinExistence type="predicted"/>
<dbReference type="EMBL" id="BTSX01000001">
    <property type="protein sequence ID" value="GMS80583.1"/>
    <property type="molecule type" value="Genomic_DNA"/>
</dbReference>
<evidence type="ECO:0000313" key="1">
    <source>
        <dbReference type="EMBL" id="GMS80583.1"/>
    </source>
</evidence>
<gene>
    <name evidence="1" type="ORF">PENTCL1PPCAC_2758</name>
</gene>
<evidence type="ECO:0008006" key="3">
    <source>
        <dbReference type="Google" id="ProtNLM"/>
    </source>
</evidence>
<reference evidence="1" key="1">
    <citation type="submission" date="2023-10" db="EMBL/GenBank/DDBJ databases">
        <title>Genome assembly of Pristionchus species.</title>
        <authorList>
            <person name="Yoshida K."/>
            <person name="Sommer R.J."/>
        </authorList>
    </citation>
    <scope>NUCLEOTIDE SEQUENCE</scope>
    <source>
        <strain evidence="1">RS0144</strain>
    </source>
</reference>
<comment type="caution">
    <text evidence="1">The sequence shown here is derived from an EMBL/GenBank/DDBJ whole genome shotgun (WGS) entry which is preliminary data.</text>
</comment>
<organism evidence="1 2">
    <name type="scientific">Pristionchus entomophagus</name>
    <dbReference type="NCBI Taxonomy" id="358040"/>
    <lineage>
        <taxon>Eukaryota</taxon>
        <taxon>Metazoa</taxon>
        <taxon>Ecdysozoa</taxon>
        <taxon>Nematoda</taxon>
        <taxon>Chromadorea</taxon>
        <taxon>Rhabditida</taxon>
        <taxon>Rhabditina</taxon>
        <taxon>Diplogasteromorpha</taxon>
        <taxon>Diplogasteroidea</taxon>
        <taxon>Neodiplogasteridae</taxon>
        <taxon>Pristionchus</taxon>
    </lineage>
</organism>
<evidence type="ECO:0000313" key="2">
    <source>
        <dbReference type="Proteomes" id="UP001432027"/>
    </source>
</evidence>
<feature type="non-terminal residue" evidence="1">
    <location>
        <position position="1"/>
    </location>
</feature>
<name>A0AAV5SC34_9BILA</name>